<dbReference type="EMBL" id="VJYK02000066">
    <property type="protein sequence ID" value="MQS01994.1"/>
    <property type="molecule type" value="Genomic_DNA"/>
</dbReference>
<feature type="region of interest" description="Disordered" evidence="1">
    <location>
        <begin position="207"/>
        <end position="229"/>
    </location>
</feature>
<name>A0A5P0YNR8_9ACTN</name>
<reference evidence="5" key="2">
    <citation type="submission" date="2020-05" db="EMBL/GenBank/DDBJ databases">
        <title>Classification of alakaliphilic streptomycetes isolated from an alkaline soil next to Lonar Crater, India and a proposal for the recognition of Streptomyces alkaliterrae sp. nov.</title>
        <authorList>
            <person name="Golinska P."/>
        </authorList>
    </citation>
    <scope>NUCLEOTIDE SEQUENCE [LARGE SCALE GENOMIC DNA]</scope>
    <source>
        <strain evidence="5">OF8</strain>
    </source>
</reference>
<comment type="caution">
    <text evidence="3">The sequence shown here is derived from an EMBL/GenBank/DDBJ whole genome shotgun (WGS) entry which is preliminary data.</text>
</comment>
<evidence type="ECO:0000313" key="2">
    <source>
        <dbReference type="EMBL" id="MBB1260299.1"/>
    </source>
</evidence>
<reference evidence="2" key="3">
    <citation type="journal article" name="Syst. Appl. Microbiol.">
        <title>Streptomyces alkaliterrae sp. nov., isolated from an alkaline soil, and emended descriptions of Streptomyces alkaliphilus, Streptomyces calidiresistens and Streptomyces durbertensis.</title>
        <authorList>
            <person name="Swiecimska M."/>
            <person name="Golinska P."/>
            <person name="Nouioui I."/>
            <person name="Wypij M."/>
            <person name="Rai M."/>
            <person name="Sangal V."/>
            <person name="Goodfellow M."/>
        </authorList>
    </citation>
    <scope>NUCLEOTIDE SEQUENCE</scope>
    <source>
        <strain evidence="2">OF8</strain>
    </source>
</reference>
<evidence type="ECO:0000313" key="4">
    <source>
        <dbReference type="Proteomes" id="UP000320857"/>
    </source>
</evidence>
<proteinExistence type="predicted"/>
<sequence>MTPRHAERPLRRSRRNTREQKRRYLVYVEGSNTERIYLQGVRRQLRGQPITIEIGNTYGEPVGLVRAAAKHKRRMDTDPAARFDEVWCVLDVEAPQPAPGLDQALTEARREGIRCALSNPCFELWLILHFRDHHSDLTSSQAQRELAGLLPGYDPAKGKAFNYESVRDAVFEASARAQRLAVRHDCQPDRCRHNPCTTVAHLLTALGAVPPPGAVPPQRRPPSRNHHPR</sequence>
<dbReference type="Proteomes" id="UP000517765">
    <property type="component" value="Unassembled WGS sequence"/>
</dbReference>
<protein>
    <submittedName>
        <fullName evidence="3">RloB domain-containing protein</fullName>
    </submittedName>
</protein>
<evidence type="ECO:0000313" key="5">
    <source>
        <dbReference type="Proteomes" id="UP000517765"/>
    </source>
</evidence>
<dbReference type="Proteomes" id="UP000320857">
    <property type="component" value="Unassembled WGS sequence"/>
</dbReference>
<dbReference type="OrthoDB" id="9796523at2"/>
<organism evidence="3 4">
    <name type="scientific">Streptomyces alkaliterrae</name>
    <dbReference type="NCBI Taxonomy" id="2213162"/>
    <lineage>
        <taxon>Bacteria</taxon>
        <taxon>Bacillati</taxon>
        <taxon>Actinomycetota</taxon>
        <taxon>Actinomycetes</taxon>
        <taxon>Kitasatosporales</taxon>
        <taxon>Streptomycetaceae</taxon>
        <taxon>Streptomyces</taxon>
    </lineage>
</organism>
<dbReference type="RefSeq" id="WP_143647459.1">
    <property type="nucleotide sequence ID" value="NZ_JABJXA010000090.1"/>
</dbReference>
<dbReference type="EMBL" id="JABJXA010000090">
    <property type="protein sequence ID" value="MBB1260299.1"/>
    <property type="molecule type" value="Genomic_DNA"/>
</dbReference>
<accession>A0A5P0YNR8</accession>
<evidence type="ECO:0000313" key="3">
    <source>
        <dbReference type="EMBL" id="MQS01994.1"/>
    </source>
</evidence>
<evidence type="ECO:0000256" key="1">
    <source>
        <dbReference type="SAM" id="MobiDB-lite"/>
    </source>
</evidence>
<dbReference type="Pfam" id="PF13707">
    <property type="entry name" value="RloB"/>
    <property type="match status" value="1"/>
</dbReference>
<dbReference type="AlphaFoldDB" id="A0A5P0YNR8"/>
<gene>
    <name evidence="3" type="ORF">FNX44_008935</name>
    <name evidence="2" type="ORF">H3147_15865</name>
</gene>
<feature type="compositionally biased region" description="Pro residues" evidence="1">
    <location>
        <begin position="209"/>
        <end position="220"/>
    </location>
</feature>
<dbReference type="InterPro" id="IPR025591">
    <property type="entry name" value="RloB"/>
</dbReference>
<reference evidence="3 4" key="1">
    <citation type="submission" date="2019-10" db="EMBL/GenBank/DDBJ databases">
        <title>Streptomyces sp. nov., a novel actinobacterium isolated from alkaline environment.</title>
        <authorList>
            <person name="Golinska P."/>
        </authorList>
    </citation>
    <scope>NUCLEOTIDE SEQUENCE [LARGE SCALE GENOMIC DNA]</scope>
    <source>
        <strain evidence="3 4">OF1</strain>
    </source>
</reference>
<keyword evidence="4" id="KW-1185">Reference proteome</keyword>